<evidence type="ECO:0000313" key="2">
    <source>
        <dbReference type="EMBL" id="PXF41582.1"/>
    </source>
</evidence>
<name>A0A2V3IHN4_9FLOR</name>
<feature type="compositionally biased region" description="Basic and acidic residues" evidence="1">
    <location>
        <begin position="249"/>
        <end position="265"/>
    </location>
</feature>
<proteinExistence type="predicted"/>
<comment type="caution">
    <text evidence="2">The sequence shown here is derived from an EMBL/GenBank/DDBJ whole genome shotgun (WGS) entry which is preliminary data.</text>
</comment>
<feature type="compositionally biased region" description="Basic and acidic residues" evidence="1">
    <location>
        <begin position="298"/>
        <end position="327"/>
    </location>
</feature>
<feature type="region of interest" description="Disordered" evidence="1">
    <location>
        <begin position="298"/>
        <end position="331"/>
    </location>
</feature>
<protein>
    <submittedName>
        <fullName evidence="2">Uncharacterized protein</fullName>
    </submittedName>
</protein>
<gene>
    <name evidence="2" type="ORF">BWQ96_08696</name>
</gene>
<feature type="region of interest" description="Disordered" evidence="1">
    <location>
        <begin position="249"/>
        <end position="271"/>
    </location>
</feature>
<evidence type="ECO:0000313" key="3">
    <source>
        <dbReference type="Proteomes" id="UP000247409"/>
    </source>
</evidence>
<keyword evidence="3" id="KW-1185">Reference proteome</keyword>
<reference evidence="2 3" key="1">
    <citation type="journal article" date="2018" name="Mol. Biol. Evol.">
        <title>Analysis of the draft genome of the red seaweed Gracilariopsis chorda provides insights into genome size evolution in Rhodophyta.</title>
        <authorList>
            <person name="Lee J."/>
            <person name="Yang E.C."/>
            <person name="Graf L."/>
            <person name="Yang J.H."/>
            <person name="Qiu H."/>
            <person name="Zel Zion U."/>
            <person name="Chan C.X."/>
            <person name="Stephens T.G."/>
            <person name="Weber A.P.M."/>
            <person name="Boo G.H."/>
            <person name="Boo S.M."/>
            <person name="Kim K.M."/>
            <person name="Shin Y."/>
            <person name="Jung M."/>
            <person name="Lee S.J."/>
            <person name="Yim H.S."/>
            <person name="Lee J.H."/>
            <person name="Bhattacharya D."/>
            <person name="Yoon H.S."/>
        </authorList>
    </citation>
    <scope>NUCLEOTIDE SEQUENCE [LARGE SCALE GENOMIC DNA]</scope>
    <source>
        <strain evidence="2 3">SKKU-2015</strain>
        <tissue evidence="2">Whole body</tissue>
    </source>
</reference>
<evidence type="ECO:0000256" key="1">
    <source>
        <dbReference type="SAM" id="MobiDB-lite"/>
    </source>
</evidence>
<organism evidence="2 3">
    <name type="scientific">Gracilariopsis chorda</name>
    <dbReference type="NCBI Taxonomy" id="448386"/>
    <lineage>
        <taxon>Eukaryota</taxon>
        <taxon>Rhodophyta</taxon>
        <taxon>Florideophyceae</taxon>
        <taxon>Rhodymeniophycidae</taxon>
        <taxon>Gracilariales</taxon>
        <taxon>Gracilariaceae</taxon>
        <taxon>Gracilariopsis</taxon>
    </lineage>
</organism>
<dbReference type="Proteomes" id="UP000247409">
    <property type="component" value="Unassembled WGS sequence"/>
</dbReference>
<sequence length="374" mass="43525">MDEAKKIFPAVPEWLINLELTHHLPFPMAPVAWYYHRRLAAPASPEENAKFDYYFEVETCALVAAIWWNEACHGGRQILLNARTVRYLEARCQQMVIDPKLATGTIIHMMQAAVSVHPAYRWRVSSGLKGFQSSHYVECDVGTGALQQRPREGRLVFADVRSRRLRLVTREAHRRAIAHSSPMALQCSLEDVLEVDGLKQFLDERGWGRDGLLSVKELLTMFLQDLRRSERDLDGVLREMRALMDEQDRAAARHGREPAATHREGGSGIGYYERGDHRENWGNEQYWRDGHWNQDERARRATRDSGYERGHTYPRREERGHEQRDAQTMRNNGYQPAYAVTQRMRAIRDGTQHGRFETEKSRIGYGYYERGDRR</sequence>
<dbReference type="AlphaFoldDB" id="A0A2V3IHN4"/>
<dbReference type="EMBL" id="NBIV01000208">
    <property type="protein sequence ID" value="PXF41582.1"/>
    <property type="molecule type" value="Genomic_DNA"/>
</dbReference>
<accession>A0A2V3IHN4</accession>